<evidence type="ECO:0000259" key="1">
    <source>
        <dbReference type="Pfam" id="PF20797"/>
    </source>
</evidence>
<dbReference type="Pfam" id="PF20797">
    <property type="entry name" value="HepT-like_2"/>
    <property type="match status" value="1"/>
</dbReference>
<evidence type="ECO:0000313" key="3">
    <source>
        <dbReference type="Proteomes" id="UP000231067"/>
    </source>
</evidence>
<gene>
    <name evidence="2" type="ORF">COX18_03945</name>
</gene>
<dbReference type="AlphaFoldDB" id="A0A2H0A765"/>
<evidence type="ECO:0000313" key="2">
    <source>
        <dbReference type="EMBL" id="PIP41243.1"/>
    </source>
</evidence>
<dbReference type="Proteomes" id="UP000231067">
    <property type="component" value="Unassembled WGS sequence"/>
</dbReference>
<comment type="caution">
    <text evidence="2">The sequence shown here is derived from an EMBL/GenBank/DDBJ whole genome shotgun (WGS) entry which is preliminary data.</text>
</comment>
<feature type="domain" description="HepT-like" evidence="1">
    <location>
        <begin position="47"/>
        <end position="152"/>
    </location>
</feature>
<reference evidence="2 3" key="1">
    <citation type="submission" date="2017-09" db="EMBL/GenBank/DDBJ databases">
        <title>Depth-based differentiation of microbial function through sediment-hosted aquifers and enrichment of novel symbionts in the deep terrestrial subsurface.</title>
        <authorList>
            <person name="Probst A.J."/>
            <person name="Ladd B."/>
            <person name="Jarett J.K."/>
            <person name="Geller-Mcgrath D.E."/>
            <person name="Sieber C.M."/>
            <person name="Emerson J.B."/>
            <person name="Anantharaman K."/>
            <person name="Thomas B.C."/>
            <person name="Malmstrom R."/>
            <person name="Stieglmeier M."/>
            <person name="Klingl A."/>
            <person name="Woyke T."/>
            <person name="Ryan C.M."/>
            <person name="Banfield J.F."/>
        </authorList>
    </citation>
    <scope>NUCLEOTIDE SEQUENCE [LARGE SCALE GENOMIC DNA]</scope>
    <source>
        <strain evidence="2">CG23_combo_of_CG06-09_8_20_14_all_40_23</strain>
    </source>
</reference>
<proteinExistence type="predicted"/>
<protein>
    <recommendedName>
        <fullName evidence="1">HepT-like domain-containing protein</fullName>
    </recommendedName>
</protein>
<accession>A0A2H0A765</accession>
<sequence>MSVKSLIIIEKIKNEMRNIETIVNKVGKGFKHAKENIEDADFYLDSVAFNLHGFYSGIEEIFEIIAKAIDTNLPSGNRWHRDLLDQVSIEIAGIRPVVVSSNTKKQLLEFLAFRHLIRDIYTFEINPEKLEKLVKILPETFGSFKEDIGNFVIFLEKM</sequence>
<dbReference type="InterPro" id="IPR048769">
    <property type="entry name" value="HepT-like_dom"/>
</dbReference>
<organism evidence="2 3">
    <name type="scientific">Candidatus Desantisbacteria bacterium CG23_combo_of_CG06-09_8_20_14_all_40_23</name>
    <dbReference type="NCBI Taxonomy" id="1974550"/>
    <lineage>
        <taxon>Bacteria</taxon>
        <taxon>Candidatus Desantisiibacteriota</taxon>
    </lineage>
</organism>
<name>A0A2H0A765_9BACT</name>
<dbReference type="EMBL" id="PCSH01000074">
    <property type="protein sequence ID" value="PIP41243.1"/>
    <property type="molecule type" value="Genomic_DNA"/>
</dbReference>